<feature type="transmembrane region" description="Helical" evidence="8">
    <location>
        <begin position="71"/>
        <end position="94"/>
    </location>
</feature>
<feature type="transmembrane region" description="Helical" evidence="8">
    <location>
        <begin position="186"/>
        <end position="206"/>
    </location>
</feature>
<feature type="transmembrane region" description="Helical" evidence="8">
    <location>
        <begin position="100"/>
        <end position="122"/>
    </location>
</feature>
<comment type="similarity">
    <text evidence="2 8">Belongs to the alanine or glycine:cation symporter (AGCS) (TC 2.A.25) family.</text>
</comment>
<evidence type="ECO:0000313" key="9">
    <source>
        <dbReference type="EMBL" id="AVP86999.1"/>
    </source>
</evidence>
<dbReference type="KEGG" id="ptc:phytr_360"/>
<feature type="transmembrane region" description="Helical" evidence="8">
    <location>
        <begin position="14"/>
        <end position="35"/>
    </location>
</feature>
<proteinExistence type="inferred from homology"/>
<dbReference type="GO" id="GO:0005283">
    <property type="term" value="F:amino acid:sodium symporter activity"/>
    <property type="evidence" value="ECO:0007669"/>
    <property type="project" value="InterPro"/>
</dbReference>
<keyword evidence="7 8" id="KW-0472">Membrane</keyword>
<keyword evidence="8" id="KW-0997">Cell inner membrane</keyword>
<keyword evidence="8" id="KW-0769">Symport</keyword>
<dbReference type="PANTHER" id="PTHR30330:SF3">
    <property type="entry name" value="TRANSCRIPTIONAL REGULATOR, LRP FAMILY"/>
    <property type="match status" value="1"/>
</dbReference>
<feature type="transmembrane region" description="Helical" evidence="8">
    <location>
        <begin position="250"/>
        <end position="272"/>
    </location>
</feature>
<evidence type="ECO:0000256" key="3">
    <source>
        <dbReference type="ARBA" id="ARBA00022448"/>
    </source>
</evidence>
<dbReference type="Proteomes" id="UP000241762">
    <property type="component" value="Chromosome"/>
</dbReference>
<feature type="transmembrane region" description="Helical" evidence="8">
    <location>
        <begin position="385"/>
        <end position="404"/>
    </location>
</feature>
<comment type="subcellular location">
    <subcellularLocation>
        <location evidence="8">Cell inner membrane</location>
        <topology evidence="8">Multi-pass membrane protein</topology>
    </subcellularLocation>
    <subcellularLocation>
        <location evidence="1">Cell membrane</location>
        <topology evidence="1">Multi-pass membrane protein</topology>
    </subcellularLocation>
</comment>
<sequence length="441" mass="49515">MIDSIFRYLGLVEYFLWDYVVFIFLSISGLYLTFYSKGFQFYALRNFTHNFKKSRHKSEETDIQGINPLKLYITSVGGMVGVGNIINVSTAICIGGLGSIFWMWITAFFGMLIKYSEIYLGIKYRVLNSKRHYDGGPMFFIPAAFDGIIGKFLASFSAVLLCIYSIEVYQFSTLVQTLQKTFAIDKTIIILFLLLIVLYVGIGGVNRLATMCSRFIPIFVFLYIFICLYIIVANIGSLPSVILDIFKSAFVGQAPIGGFVGSSMMLAGYYGVRTAVYSGDIGIGYESVIQSETNAHKRKVQAQMAIYALLTDSFLCTLTAFAVAASGAWCQNVLDSKEVMQNLMYDYLPHSNFLVISFLFLAIYTTITAYFTAGVKTSRFLSKKWGNYIFFTTAVILFSIFSYLPTERALTIMMISGGLLVLINVTAILKLRHQIDFNQDD</sequence>
<organism evidence="9 10">
    <name type="scientific">Candidatus Phycorickettsia trachydisci</name>
    <dbReference type="NCBI Taxonomy" id="2115978"/>
    <lineage>
        <taxon>Bacteria</taxon>
        <taxon>Pseudomonadati</taxon>
        <taxon>Pseudomonadota</taxon>
        <taxon>Alphaproteobacteria</taxon>
        <taxon>Rickettsiales</taxon>
        <taxon>Rickettsiaceae</taxon>
        <taxon>Candidatus Phycorickettsia</taxon>
    </lineage>
</organism>
<keyword evidence="5 8" id="KW-0812">Transmembrane</keyword>
<reference evidence="9 10" key="1">
    <citation type="submission" date="2018-03" db="EMBL/GenBank/DDBJ databases">
        <title>A gene transfer event suggests a long-term partnership between eustigmatophyte algae and a novel lineage of endosymbiotic bacteria.</title>
        <authorList>
            <person name="Yurchenko T."/>
            <person name="Sevcikova T."/>
            <person name="Pribyl P."/>
            <person name="El Karkouri K."/>
            <person name="Klimes V."/>
            <person name="Amaral R."/>
            <person name="Zbrankova V."/>
            <person name="Kim E."/>
            <person name="Raoult D."/>
            <person name="Santos L.M.A."/>
            <person name="Elias M."/>
        </authorList>
    </citation>
    <scope>NUCLEOTIDE SEQUENCE [LARGE SCALE GENOMIC DNA]</scope>
    <source>
        <strain evidence="9">CCALA 838</strain>
    </source>
</reference>
<evidence type="ECO:0000256" key="4">
    <source>
        <dbReference type="ARBA" id="ARBA00022475"/>
    </source>
</evidence>
<dbReference type="OrthoDB" id="9806926at2"/>
<protein>
    <submittedName>
        <fullName evidence="9">Uncharacterized protein</fullName>
    </submittedName>
</protein>
<feature type="transmembrane region" description="Helical" evidence="8">
    <location>
        <begin position="218"/>
        <end position="238"/>
    </location>
</feature>
<evidence type="ECO:0000256" key="1">
    <source>
        <dbReference type="ARBA" id="ARBA00004651"/>
    </source>
</evidence>
<dbReference type="NCBIfam" id="TIGR00835">
    <property type="entry name" value="agcS"/>
    <property type="match status" value="1"/>
</dbReference>
<dbReference type="InterPro" id="IPR001463">
    <property type="entry name" value="Na/Ala_symport"/>
</dbReference>
<feature type="transmembrane region" description="Helical" evidence="8">
    <location>
        <begin position="306"/>
        <end position="329"/>
    </location>
</feature>
<name>A0A2P1P6V7_9RICK</name>
<dbReference type="EMBL" id="CP027845">
    <property type="protein sequence ID" value="AVP86999.1"/>
    <property type="molecule type" value="Genomic_DNA"/>
</dbReference>
<evidence type="ECO:0000256" key="5">
    <source>
        <dbReference type="ARBA" id="ARBA00022692"/>
    </source>
</evidence>
<gene>
    <name evidence="9" type="ORF">phytr_360</name>
</gene>
<keyword evidence="4" id="KW-1003">Cell membrane</keyword>
<accession>A0A2P1P6V7</accession>
<evidence type="ECO:0000256" key="8">
    <source>
        <dbReference type="RuleBase" id="RU363064"/>
    </source>
</evidence>
<dbReference type="RefSeq" id="WP_106873878.1">
    <property type="nucleotide sequence ID" value="NZ_CP027845.1"/>
</dbReference>
<evidence type="ECO:0000256" key="2">
    <source>
        <dbReference type="ARBA" id="ARBA00009261"/>
    </source>
</evidence>
<keyword evidence="6 8" id="KW-1133">Transmembrane helix</keyword>
<keyword evidence="10" id="KW-1185">Reference proteome</keyword>
<feature type="transmembrane region" description="Helical" evidence="8">
    <location>
        <begin position="410"/>
        <end position="429"/>
    </location>
</feature>
<dbReference type="PRINTS" id="PR00175">
    <property type="entry name" value="NAALASMPORT"/>
</dbReference>
<dbReference type="AlphaFoldDB" id="A0A2P1P6V7"/>
<dbReference type="Pfam" id="PF01235">
    <property type="entry name" value="Na_Ala_symp"/>
    <property type="match status" value="1"/>
</dbReference>
<feature type="transmembrane region" description="Helical" evidence="8">
    <location>
        <begin position="349"/>
        <end position="373"/>
    </location>
</feature>
<dbReference type="GO" id="GO:0005886">
    <property type="term" value="C:plasma membrane"/>
    <property type="evidence" value="ECO:0007669"/>
    <property type="project" value="UniProtKB-SubCell"/>
</dbReference>
<dbReference type="PANTHER" id="PTHR30330">
    <property type="entry name" value="AGSS FAMILY TRANSPORTER, SODIUM-ALANINE"/>
    <property type="match status" value="1"/>
</dbReference>
<evidence type="ECO:0000313" key="10">
    <source>
        <dbReference type="Proteomes" id="UP000241762"/>
    </source>
</evidence>
<evidence type="ECO:0000256" key="6">
    <source>
        <dbReference type="ARBA" id="ARBA00022989"/>
    </source>
</evidence>
<keyword evidence="3 8" id="KW-0813">Transport</keyword>
<feature type="transmembrane region" description="Helical" evidence="8">
    <location>
        <begin position="143"/>
        <end position="166"/>
    </location>
</feature>
<evidence type="ECO:0000256" key="7">
    <source>
        <dbReference type="ARBA" id="ARBA00023136"/>
    </source>
</evidence>